<evidence type="ECO:0000259" key="1">
    <source>
        <dbReference type="Pfam" id="PF08522"/>
    </source>
</evidence>
<dbReference type="STRING" id="693979.Bache_1869"/>
<dbReference type="InterPro" id="IPR013320">
    <property type="entry name" value="ConA-like_dom_sf"/>
</dbReference>
<reference evidence="2 3" key="2">
    <citation type="journal article" date="2011" name="Stand. Genomic Sci.">
        <title>Complete genome sequence of Bacteroides helcogenes type strain (P 36-108).</title>
        <authorList>
            <person name="Pati A."/>
            <person name="Gronow S."/>
            <person name="Zeytun A."/>
            <person name="Lapidus A."/>
            <person name="Nolan M."/>
            <person name="Hammon N."/>
            <person name="Deshpande S."/>
            <person name="Cheng J.F."/>
            <person name="Tapia R."/>
            <person name="Han C."/>
            <person name="Goodwin L."/>
            <person name="Pitluck S."/>
            <person name="Liolios K."/>
            <person name="Pagani I."/>
            <person name="Ivanova N."/>
            <person name="Mavromatis K."/>
            <person name="Chen A."/>
            <person name="Palaniappan K."/>
            <person name="Land M."/>
            <person name="Hauser L."/>
            <person name="Chang Y.J."/>
            <person name="Jeffries C.D."/>
            <person name="Detter J.C."/>
            <person name="Brambilla E."/>
            <person name="Rohde M."/>
            <person name="Goker M."/>
            <person name="Woyke T."/>
            <person name="Bristow J."/>
            <person name="Eisen J.A."/>
            <person name="Markowitz V."/>
            <person name="Hugenholtz P."/>
            <person name="Kyrpides N.C."/>
            <person name="Klenk H.P."/>
            <person name="Lucas S."/>
        </authorList>
    </citation>
    <scope>NUCLEOTIDE SEQUENCE [LARGE SCALE GENOMIC DNA]</scope>
    <source>
        <strain evidence="3">ATCC 35417 / DSM 20613 / JCM 6297 / CCUG 15421 / P 36-108</strain>
    </source>
</reference>
<dbReference type="HOGENOM" id="CLU_050496_0_0_10"/>
<dbReference type="Pfam" id="PF08522">
    <property type="entry name" value="BT_3987-like_N"/>
    <property type="match status" value="1"/>
</dbReference>
<dbReference type="Pfam" id="PF13385">
    <property type="entry name" value="Laminin_G_3"/>
    <property type="match status" value="1"/>
</dbReference>
<dbReference type="Proteomes" id="UP000008630">
    <property type="component" value="Chromosome"/>
</dbReference>
<name>E6SPK6_BACT6</name>
<dbReference type="KEGG" id="bhl:Bache_1869"/>
<dbReference type="GO" id="GO:0004553">
    <property type="term" value="F:hydrolase activity, hydrolyzing O-glycosyl compounds"/>
    <property type="evidence" value="ECO:0007669"/>
    <property type="project" value="UniProtKB-ARBA"/>
</dbReference>
<evidence type="ECO:0000313" key="3">
    <source>
        <dbReference type="Proteomes" id="UP000008630"/>
    </source>
</evidence>
<dbReference type="Gene3D" id="2.60.40.1740">
    <property type="entry name" value="hypothetical protein (bacova_03559)"/>
    <property type="match status" value="1"/>
</dbReference>
<gene>
    <name evidence="2" type="ordered locus">Bache_1869</name>
</gene>
<organism evidence="2 3">
    <name type="scientific">Bacteroides helcogenes (strain ATCC 35417 / DSM 20613 / JCM 6297 / CCUG 15421 / P 36-108)</name>
    <dbReference type="NCBI Taxonomy" id="693979"/>
    <lineage>
        <taxon>Bacteria</taxon>
        <taxon>Pseudomonadati</taxon>
        <taxon>Bacteroidota</taxon>
        <taxon>Bacteroidia</taxon>
        <taxon>Bacteroidales</taxon>
        <taxon>Bacteroidaceae</taxon>
        <taxon>Bacteroides</taxon>
    </lineage>
</organism>
<dbReference type="PATRIC" id="fig|693979.3.peg.1973"/>
<dbReference type="OrthoDB" id="2582440at2"/>
<sequence>MEKTFKYLLTGALAFFIASCTSVDVDDVNAQTDLPNAIYLDGVQSSPMKKIVVDANGGEATFLPRAANLLTSDVTVDITVDSASLALYNKEYGTSYRVLPTEYYDIEKMAVTIKSGTISAEPVNLVLKKNALTVNPSFKYAIPVKINTTSPLSILDSNSYEIFALDRVLETSAMHQDGFYMRCDLVPLPHNKNPMVLKEWTLHYGMKIESWFANQQPVMGSFYSRITANGKLQYKPGGSDDPKGFSKQPIQPGKWYHVTYTYKNQHVKAYINGVLEFEFDVPTQNEEYYKIQASFGNFRGHFRDIRLYKKALTEFQITENLYVEDPANPDLIVYAPLTKESALKDVTGHGYDFKAYKTGGEESYPLEKIQWEYPLYFPEK</sequence>
<dbReference type="AlphaFoldDB" id="E6SPK6"/>
<dbReference type="EMBL" id="CP002352">
    <property type="protein sequence ID" value="ADV43847.1"/>
    <property type="molecule type" value="Genomic_DNA"/>
</dbReference>
<protein>
    <recommendedName>
        <fullName evidence="1">BT-3987-like N-terminal domain-containing protein</fullName>
    </recommendedName>
</protein>
<dbReference type="SUPFAM" id="SSF49899">
    <property type="entry name" value="Concanavalin A-like lectins/glucanases"/>
    <property type="match status" value="1"/>
</dbReference>
<dbReference type="Gene3D" id="2.60.120.200">
    <property type="match status" value="1"/>
</dbReference>
<dbReference type="InterPro" id="IPR013728">
    <property type="entry name" value="BT_3987-like_N"/>
</dbReference>
<accession>E6SPK6</accession>
<proteinExistence type="predicted"/>
<dbReference type="RefSeq" id="WP_013547441.1">
    <property type="nucleotide sequence ID" value="NC_014933.1"/>
</dbReference>
<feature type="domain" description="BT-3987-like N-terminal" evidence="1">
    <location>
        <begin position="36"/>
        <end position="150"/>
    </location>
</feature>
<dbReference type="GO" id="GO:0005975">
    <property type="term" value="P:carbohydrate metabolic process"/>
    <property type="evidence" value="ECO:0007669"/>
    <property type="project" value="UniProtKB-ARBA"/>
</dbReference>
<evidence type="ECO:0000313" key="2">
    <source>
        <dbReference type="EMBL" id="ADV43847.1"/>
    </source>
</evidence>
<dbReference type="PROSITE" id="PS51257">
    <property type="entry name" value="PROKAR_LIPOPROTEIN"/>
    <property type="match status" value="1"/>
</dbReference>
<dbReference type="eggNOG" id="ENOG50331ER">
    <property type="taxonomic scope" value="Bacteria"/>
</dbReference>
<keyword evidence="3" id="KW-1185">Reference proteome</keyword>
<reference key="1">
    <citation type="submission" date="2010-11" db="EMBL/GenBank/DDBJ databases">
        <title>The complete genome of Bacteroides helcogenes P 36-108.</title>
        <authorList>
            <consortium name="US DOE Joint Genome Institute (JGI-PGF)"/>
            <person name="Lucas S."/>
            <person name="Copeland A."/>
            <person name="Lapidus A."/>
            <person name="Bruce D."/>
            <person name="Goodwin L."/>
            <person name="Pitluck S."/>
            <person name="Kyrpides N."/>
            <person name="Mavromatis K."/>
            <person name="Ivanova N."/>
            <person name="Zeytun A."/>
            <person name="Brettin T."/>
            <person name="Detter J.C."/>
            <person name="Tapia R."/>
            <person name="Han C."/>
            <person name="Land M."/>
            <person name="Hauser L."/>
            <person name="Markowitz V."/>
            <person name="Cheng J.-F."/>
            <person name="Hugenholtz P."/>
            <person name="Woyke T."/>
            <person name="Wu D."/>
            <person name="Gronow S."/>
            <person name="Wellnitz S."/>
            <person name="Brambilla E."/>
            <person name="Klenk H.-P."/>
            <person name="Eisen J.A."/>
        </authorList>
    </citation>
    <scope>NUCLEOTIDE SEQUENCE</scope>
    <source>
        <strain>P 36-108</strain>
    </source>
</reference>